<evidence type="ECO:0000313" key="2">
    <source>
        <dbReference type="Proteomes" id="UP001055811"/>
    </source>
</evidence>
<sequence length="196" mass="22037">MARRSYPTHHFFFPTHAIETRPPIDPTALILLSFMWPSEASSPPVTLSPTTRAQTPPAIRLQHSDPPPFLDLQVPATTISPAVLLLPLATVAANQRVPFLHPAMTTSYPFLRLTKNEIIDNSTTELDIPARGDRQSPSRWRRRPNPDPTMFLHSNDARQGLRPRSYYSHPPSSLFPENTHHAHSQPKFAGLNTPYS</sequence>
<evidence type="ECO:0000313" key="1">
    <source>
        <dbReference type="EMBL" id="KAI3708789.1"/>
    </source>
</evidence>
<dbReference type="EMBL" id="CM042015">
    <property type="protein sequence ID" value="KAI3708789.1"/>
    <property type="molecule type" value="Genomic_DNA"/>
</dbReference>
<keyword evidence="2" id="KW-1185">Reference proteome</keyword>
<organism evidence="1 2">
    <name type="scientific">Cichorium intybus</name>
    <name type="common">Chicory</name>
    <dbReference type="NCBI Taxonomy" id="13427"/>
    <lineage>
        <taxon>Eukaryota</taxon>
        <taxon>Viridiplantae</taxon>
        <taxon>Streptophyta</taxon>
        <taxon>Embryophyta</taxon>
        <taxon>Tracheophyta</taxon>
        <taxon>Spermatophyta</taxon>
        <taxon>Magnoliopsida</taxon>
        <taxon>eudicotyledons</taxon>
        <taxon>Gunneridae</taxon>
        <taxon>Pentapetalae</taxon>
        <taxon>asterids</taxon>
        <taxon>campanulids</taxon>
        <taxon>Asterales</taxon>
        <taxon>Asteraceae</taxon>
        <taxon>Cichorioideae</taxon>
        <taxon>Cichorieae</taxon>
        <taxon>Cichoriinae</taxon>
        <taxon>Cichorium</taxon>
    </lineage>
</organism>
<gene>
    <name evidence="1" type="ORF">L2E82_38241</name>
</gene>
<dbReference type="Proteomes" id="UP001055811">
    <property type="component" value="Linkage Group LG07"/>
</dbReference>
<protein>
    <submittedName>
        <fullName evidence="1">Uncharacterized protein</fullName>
    </submittedName>
</protein>
<name>A0ACB9AGQ5_CICIN</name>
<comment type="caution">
    <text evidence="1">The sequence shown here is derived from an EMBL/GenBank/DDBJ whole genome shotgun (WGS) entry which is preliminary data.</text>
</comment>
<reference evidence="2" key="1">
    <citation type="journal article" date="2022" name="Mol. Ecol. Resour.">
        <title>The genomes of chicory, endive, great burdock and yacon provide insights into Asteraceae palaeo-polyploidization history and plant inulin production.</title>
        <authorList>
            <person name="Fan W."/>
            <person name="Wang S."/>
            <person name="Wang H."/>
            <person name="Wang A."/>
            <person name="Jiang F."/>
            <person name="Liu H."/>
            <person name="Zhao H."/>
            <person name="Xu D."/>
            <person name="Zhang Y."/>
        </authorList>
    </citation>
    <scope>NUCLEOTIDE SEQUENCE [LARGE SCALE GENOMIC DNA]</scope>
    <source>
        <strain evidence="2">cv. Punajuju</strain>
    </source>
</reference>
<accession>A0ACB9AGQ5</accession>
<proteinExistence type="predicted"/>
<reference evidence="1 2" key="2">
    <citation type="journal article" date="2022" name="Mol. Ecol. Resour.">
        <title>The genomes of chicory, endive, great burdock and yacon provide insights into Asteraceae paleo-polyploidization history and plant inulin production.</title>
        <authorList>
            <person name="Fan W."/>
            <person name="Wang S."/>
            <person name="Wang H."/>
            <person name="Wang A."/>
            <person name="Jiang F."/>
            <person name="Liu H."/>
            <person name="Zhao H."/>
            <person name="Xu D."/>
            <person name="Zhang Y."/>
        </authorList>
    </citation>
    <scope>NUCLEOTIDE SEQUENCE [LARGE SCALE GENOMIC DNA]</scope>
    <source>
        <strain evidence="2">cv. Punajuju</strain>
        <tissue evidence="1">Leaves</tissue>
    </source>
</reference>